<evidence type="ECO:0000313" key="6">
    <source>
        <dbReference type="Proteomes" id="UP000824890"/>
    </source>
</evidence>
<dbReference type="InterPro" id="IPR015425">
    <property type="entry name" value="FH2_Formin"/>
</dbReference>
<feature type="compositionally biased region" description="Polar residues" evidence="3">
    <location>
        <begin position="163"/>
        <end position="172"/>
    </location>
</feature>
<feature type="compositionally biased region" description="Low complexity" evidence="3">
    <location>
        <begin position="213"/>
        <end position="224"/>
    </location>
</feature>
<evidence type="ECO:0000313" key="5">
    <source>
        <dbReference type="EMBL" id="KAH0874963.1"/>
    </source>
</evidence>
<dbReference type="PROSITE" id="PS51444">
    <property type="entry name" value="FH2"/>
    <property type="match status" value="1"/>
</dbReference>
<comment type="similarity">
    <text evidence="1">Belongs to the formin-like family. Class-I subfamily.</text>
</comment>
<gene>
    <name evidence="5" type="ORF">HID58_072325</name>
</gene>
<dbReference type="PANTHER" id="PTHR23213:SF364">
    <property type="entry name" value="FORMIN-LIKE PROTEIN 8"/>
    <property type="match status" value="1"/>
</dbReference>
<dbReference type="Gene3D" id="1.20.58.2220">
    <property type="entry name" value="Formin, FH2 domain"/>
    <property type="match status" value="1"/>
</dbReference>
<dbReference type="EMBL" id="JAGKQM010000016">
    <property type="protein sequence ID" value="KAH0874963.1"/>
    <property type="molecule type" value="Genomic_DNA"/>
</dbReference>
<proteinExistence type="inferred from homology"/>
<dbReference type="SMART" id="SM00498">
    <property type="entry name" value="FH2"/>
    <property type="match status" value="1"/>
</dbReference>
<keyword evidence="6" id="KW-1185">Reference proteome</keyword>
<feature type="region of interest" description="Disordered" evidence="3">
    <location>
        <begin position="19"/>
        <end position="45"/>
    </location>
</feature>
<feature type="compositionally biased region" description="Pro residues" evidence="3">
    <location>
        <begin position="190"/>
        <end position="212"/>
    </location>
</feature>
<protein>
    <recommendedName>
        <fullName evidence="2">Formin-like protein</fullName>
    </recommendedName>
</protein>
<name>A0ABQ7Z494_BRANA</name>
<feature type="non-terminal residue" evidence="5">
    <location>
        <position position="539"/>
    </location>
</feature>
<organism evidence="5 6">
    <name type="scientific">Brassica napus</name>
    <name type="common">Rape</name>
    <dbReference type="NCBI Taxonomy" id="3708"/>
    <lineage>
        <taxon>Eukaryota</taxon>
        <taxon>Viridiplantae</taxon>
        <taxon>Streptophyta</taxon>
        <taxon>Embryophyta</taxon>
        <taxon>Tracheophyta</taxon>
        <taxon>Spermatophyta</taxon>
        <taxon>Magnoliopsida</taxon>
        <taxon>eudicotyledons</taxon>
        <taxon>Gunneridae</taxon>
        <taxon>Pentapetalae</taxon>
        <taxon>rosids</taxon>
        <taxon>malvids</taxon>
        <taxon>Brassicales</taxon>
        <taxon>Brassicaceae</taxon>
        <taxon>Brassiceae</taxon>
        <taxon>Brassica</taxon>
    </lineage>
</organism>
<dbReference type="SUPFAM" id="SSF101447">
    <property type="entry name" value="Formin homology 2 domain (FH2 domain)"/>
    <property type="match status" value="1"/>
</dbReference>
<feature type="domain" description="FH2" evidence="4">
    <location>
        <begin position="189"/>
        <end position="539"/>
    </location>
</feature>
<feature type="compositionally biased region" description="Polar residues" evidence="3">
    <location>
        <begin position="503"/>
        <end position="512"/>
    </location>
</feature>
<dbReference type="Pfam" id="PF02181">
    <property type="entry name" value="FH2"/>
    <property type="match status" value="1"/>
</dbReference>
<evidence type="ECO:0000256" key="1">
    <source>
        <dbReference type="ARBA" id="ARBA00025793"/>
    </source>
</evidence>
<feature type="region of interest" description="Disordered" evidence="3">
    <location>
        <begin position="503"/>
        <end position="539"/>
    </location>
</feature>
<comment type="caution">
    <text evidence="5">The sequence shown here is derived from an EMBL/GenBank/DDBJ whole genome shotgun (WGS) entry which is preliminary data.</text>
</comment>
<dbReference type="PANTHER" id="PTHR23213">
    <property type="entry name" value="FORMIN-RELATED"/>
    <property type="match status" value="1"/>
</dbReference>
<accession>A0ABQ7Z494</accession>
<dbReference type="InterPro" id="IPR027643">
    <property type="entry name" value="Formin-like_plant"/>
</dbReference>
<evidence type="ECO:0000256" key="3">
    <source>
        <dbReference type="SAM" id="MobiDB-lite"/>
    </source>
</evidence>
<feature type="compositionally biased region" description="Pro residues" evidence="3">
    <location>
        <begin position="24"/>
        <end position="39"/>
    </location>
</feature>
<evidence type="ECO:0000256" key="2">
    <source>
        <dbReference type="RuleBase" id="RU361260"/>
    </source>
</evidence>
<dbReference type="InterPro" id="IPR042201">
    <property type="entry name" value="FH2_Formin_sf"/>
</dbReference>
<sequence>MRRRFTFTFFFTISEHRGFLPTQRTPPPVPPPRVPPINPAPSSSDRSKITKVVLVAAAFFFFFHKCVIARRRRRDNKDGVENTLPPIPPPETVETTLSREGFTRLVGNVKGLILDKNGLDVLYWRNLQSQRISGGFQKEILAGEDSGSQEKEVVTEIPHLGGRSSTSRSIIHNDSFEMPPPPILVKKSAPAPPPPPPPKKVPSPSPLPPPPTVKKAAALSSSALRPPPAPGGSSGSGQVKLKPLHWDKVNPKPTSLKQIFILDPRKSQNSAIVITSLGMTREKLVEALIKGQDFAAETLESPTKEEQSAILGFDGDVAKLAEAESFLFHLLKAVPTAFARVNPFLFKANYYPEIAHHSKCLQTLDSACKELRSRGLFVKLLEAILKARNRMNAGTARGNAHACNLTALLKLSVSDVKSVDGKTTLLNFVVEEVPQAMTKEEQEKELLKLGLPIVGGLSCEFSNVKKAASVDHATVDATCSGLEVRAKDARKLIAQSLQRRNIASSASPSRQRTGFKFPVLPPNFMSDRSWSDSGESDSD</sequence>
<evidence type="ECO:0000259" key="4">
    <source>
        <dbReference type="PROSITE" id="PS51444"/>
    </source>
</evidence>
<feature type="region of interest" description="Disordered" evidence="3">
    <location>
        <begin position="143"/>
        <end position="240"/>
    </location>
</feature>
<dbReference type="Proteomes" id="UP000824890">
    <property type="component" value="Unassembled WGS sequence"/>
</dbReference>
<reference evidence="5 6" key="1">
    <citation type="submission" date="2021-05" db="EMBL/GenBank/DDBJ databases">
        <title>Genome Assembly of Synthetic Allotetraploid Brassica napus Reveals Homoeologous Exchanges between Subgenomes.</title>
        <authorList>
            <person name="Davis J.T."/>
        </authorList>
    </citation>
    <scope>NUCLEOTIDE SEQUENCE [LARGE SCALE GENOMIC DNA]</scope>
    <source>
        <strain evidence="6">cv. Da-Ae</strain>
        <tissue evidence="5">Seedling</tissue>
    </source>
</reference>